<reference evidence="2" key="2">
    <citation type="submission" date="2022-08" db="EMBL/GenBank/DDBJ databases">
        <authorList>
            <person name="Dong C."/>
        </authorList>
    </citation>
    <scope>NUCLEOTIDE SEQUENCE</scope>
    <source>
        <strain evidence="2">59MF3M-4</strain>
    </source>
</reference>
<dbReference type="AlphaFoldDB" id="A0A9X3ASE0"/>
<sequence>MRWLLVLLSLTLGSVAYAADSEELAEQAHEMVKRTTEKVMASIHKNRAIYESDQARFFWELEDVLGPMVDFQRLTRRIMGNYYREATLEQRKRFASAFKRSLLSSYATGLLEFNDYEVRVLPPKVGVENTLRNTLVDLEVVTAGGHVFPLTQSMYFHHRDRRWMAQNVIVNGINVGKLFGEQFEQMVQENDGNIGVAIEDWIESLQEQGRKLRKKAPGV</sequence>
<keyword evidence="1" id="KW-0732">Signal</keyword>
<dbReference type="Gene3D" id="3.10.450.710">
    <property type="entry name" value="Tgt2/MlaC"/>
    <property type="match status" value="1"/>
</dbReference>
<feature type="chain" id="PRO_5040925542" evidence="1">
    <location>
        <begin position="19"/>
        <end position="219"/>
    </location>
</feature>
<reference evidence="2" key="1">
    <citation type="journal article" date="2022" name="Front. Microbiol.">
        <title>Genome-based taxonomic rearrangement of Oceanobacter-related bacteria including the description of Thalassolituus hydrocarbonoclasticus sp. nov. and Thalassolituus pacificus sp. nov. and emended description of the genus Thalassolituus.</title>
        <authorList>
            <person name="Dong C."/>
            <person name="Wei L."/>
            <person name="Wang J."/>
            <person name="Lai Q."/>
            <person name="Huang Z."/>
            <person name="Shao Z."/>
        </authorList>
    </citation>
    <scope>NUCLEOTIDE SEQUENCE</scope>
    <source>
        <strain evidence="2">59MF3M-4</strain>
    </source>
</reference>
<comment type="caution">
    <text evidence="2">The sequence shown here is derived from an EMBL/GenBank/DDBJ whole genome shotgun (WGS) entry which is preliminary data.</text>
</comment>
<keyword evidence="3" id="KW-1185">Reference proteome</keyword>
<protein>
    <submittedName>
        <fullName evidence="2">ABC transporter substrate-binding protein</fullName>
    </submittedName>
</protein>
<dbReference type="InterPro" id="IPR042245">
    <property type="entry name" value="Tgt2/MlaC_sf"/>
</dbReference>
<evidence type="ECO:0000313" key="2">
    <source>
        <dbReference type="EMBL" id="MCT7360305.1"/>
    </source>
</evidence>
<name>A0A9X3ASE0_9GAMM</name>
<dbReference type="PIRSF" id="PIRSF004649">
    <property type="entry name" value="MlaC"/>
    <property type="match status" value="1"/>
</dbReference>
<dbReference type="InterPro" id="IPR008869">
    <property type="entry name" value="MlaC/ttg2D"/>
</dbReference>
<dbReference type="Pfam" id="PF05494">
    <property type="entry name" value="MlaC"/>
    <property type="match status" value="1"/>
</dbReference>
<feature type="signal peptide" evidence="1">
    <location>
        <begin position="1"/>
        <end position="18"/>
    </location>
</feature>
<dbReference type="Proteomes" id="UP001147830">
    <property type="component" value="Unassembled WGS sequence"/>
</dbReference>
<evidence type="ECO:0000313" key="3">
    <source>
        <dbReference type="Proteomes" id="UP001147830"/>
    </source>
</evidence>
<dbReference type="EMBL" id="JAOANI010000028">
    <property type="protein sequence ID" value="MCT7360305.1"/>
    <property type="molecule type" value="Genomic_DNA"/>
</dbReference>
<evidence type="ECO:0000256" key="1">
    <source>
        <dbReference type="SAM" id="SignalP"/>
    </source>
</evidence>
<organism evidence="2 3">
    <name type="scientific">Thalassolituus pacificus</name>
    <dbReference type="NCBI Taxonomy" id="2975440"/>
    <lineage>
        <taxon>Bacteria</taxon>
        <taxon>Pseudomonadati</taxon>
        <taxon>Pseudomonadota</taxon>
        <taxon>Gammaproteobacteria</taxon>
        <taxon>Oceanospirillales</taxon>
        <taxon>Oceanospirillaceae</taxon>
        <taxon>Thalassolituus</taxon>
    </lineage>
</organism>
<gene>
    <name evidence="2" type="ORF">NYR02_14885</name>
</gene>
<dbReference type="PANTHER" id="PTHR36573">
    <property type="entry name" value="INTERMEMBRANE PHOSPHOLIPID TRANSPORT SYSTEM BINDING PROTEIN MLAC"/>
    <property type="match status" value="1"/>
</dbReference>
<proteinExistence type="predicted"/>
<accession>A0A9X3ASE0</accession>
<dbReference type="RefSeq" id="WP_260977144.1">
    <property type="nucleotide sequence ID" value="NZ_JAOANI010000028.1"/>
</dbReference>
<dbReference type="PANTHER" id="PTHR36573:SF1">
    <property type="entry name" value="INTERMEMBRANE PHOSPHOLIPID TRANSPORT SYSTEM BINDING PROTEIN MLAC"/>
    <property type="match status" value="1"/>
</dbReference>